<dbReference type="NCBIfam" id="TIGR04294">
    <property type="entry name" value="pre_pil_HX9DG"/>
    <property type="match status" value="1"/>
</dbReference>
<dbReference type="NCBIfam" id="TIGR02532">
    <property type="entry name" value="IV_pilin_GFxxxE"/>
    <property type="match status" value="1"/>
</dbReference>
<evidence type="ECO:0000313" key="3">
    <source>
        <dbReference type="Proteomes" id="UP000317318"/>
    </source>
</evidence>
<dbReference type="Proteomes" id="UP000317318">
    <property type="component" value="Chromosome"/>
</dbReference>
<dbReference type="PANTHER" id="PTHR30093:SF2">
    <property type="entry name" value="TYPE II SECRETION SYSTEM PROTEIN H"/>
    <property type="match status" value="1"/>
</dbReference>
<protein>
    <submittedName>
        <fullName evidence="2">Putative major pilin subunit</fullName>
    </submittedName>
</protein>
<dbReference type="PANTHER" id="PTHR30093">
    <property type="entry name" value="GENERAL SECRETION PATHWAY PROTEIN G"/>
    <property type="match status" value="1"/>
</dbReference>
<dbReference type="InterPro" id="IPR011453">
    <property type="entry name" value="DUF1559"/>
</dbReference>
<reference evidence="2 3" key="1">
    <citation type="submission" date="2019-02" db="EMBL/GenBank/DDBJ databases">
        <title>Deep-cultivation of Planctomycetes and their phenomic and genomic characterization uncovers novel biology.</title>
        <authorList>
            <person name="Wiegand S."/>
            <person name="Jogler M."/>
            <person name="Boedeker C."/>
            <person name="Pinto D."/>
            <person name="Vollmers J."/>
            <person name="Rivas-Marin E."/>
            <person name="Kohn T."/>
            <person name="Peeters S.H."/>
            <person name="Heuer A."/>
            <person name="Rast P."/>
            <person name="Oberbeckmann S."/>
            <person name="Bunk B."/>
            <person name="Jeske O."/>
            <person name="Meyerdierks A."/>
            <person name="Storesund J.E."/>
            <person name="Kallscheuer N."/>
            <person name="Luecker S."/>
            <person name="Lage O.M."/>
            <person name="Pohl T."/>
            <person name="Merkel B.J."/>
            <person name="Hornburger P."/>
            <person name="Mueller R.-W."/>
            <person name="Bruemmer F."/>
            <person name="Labrenz M."/>
            <person name="Spormann A.M."/>
            <person name="Op den Camp H."/>
            <person name="Overmann J."/>
            <person name="Amann R."/>
            <person name="Jetten M.S.M."/>
            <person name="Mascher T."/>
            <person name="Medema M.H."/>
            <person name="Devos D.P."/>
            <person name="Kaster A.-K."/>
            <person name="Ovreas L."/>
            <person name="Rohde M."/>
            <person name="Galperin M.Y."/>
            <person name="Jogler C."/>
        </authorList>
    </citation>
    <scope>NUCLEOTIDE SEQUENCE [LARGE SCALE GENOMIC DNA]</scope>
    <source>
        <strain evidence="2 3">Pan189</strain>
    </source>
</reference>
<dbReference type="InterPro" id="IPR045584">
    <property type="entry name" value="Pilin-like"/>
</dbReference>
<dbReference type="OrthoDB" id="287512at2"/>
<sequence length="346" mass="37179">MKTRMSGRGSRPRGFTLIELLVVIAIIAILIALLLPAVQQAREAARRSSCKNNLKQLGLAIHNYHDVHAMFPPGQSTNPDGWGWQARILPGMEQGPLYEQMNLDISLADPLNVALASTVLPSFRCPSDPAPNFETDAEGVVTDHAIGSYAASAGPFSDVPGSDFGGRVNVNGASTAVLFPLNNGSAFYKHVAIKDISDGTSNTIMVGEVTWNFSQNQRLYGGATQGPQNVQSFASWRSGAFPPNVPVGTTIPTDFGSSGTVEQVGFHSLHTGGAQFLLADGAVRFISENIESQVPTVPACHWAPTGAPCTWFLDASWQTSRNFNRQDLAVFQRLHARNDDLTVGEF</sequence>
<gene>
    <name evidence="2" type="ORF">Pan189_01020</name>
</gene>
<dbReference type="InterPro" id="IPR027558">
    <property type="entry name" value="Pre_pil_HX9DG_C"/>
</dbReference>
<dbReference type="InterPro" id="IPR012902">
    <property type="entry name" value="N_methyl_site"/>
</dbReference>
<keyword evidence="3" id="KW-1185">Reference proteome</keyword>
<dbReference type="RefSeq" id="WP_145362017.1">
    <property type="nucleotide sequence ID" value="NZ_CP036268.1"/>
</dbReference>
<dbReference type="AlphaFoldDB" id="A0A517QVR6"/>
<dbReference type="Gene3D" id="3.30.700.10">
    <property type="entry name" value="Glycoprotein, Type 4 Pilin"/>
    <property type="match status" value="1"/>
</dbReference>
<evidence type="ECO:0000313" key="2">
    <source>
        <dbReference type="EMBL" id="QDT35749.1"/>
    </source>
</evidence>
<dbReference type="PROSITE" id="PS00409">
    <property type="entry name" value="PROKAR_NTER_METHYL"/>
    <property type="match status" value="1"/>
</dbReference>
<proteinExistence type="predicted"/>
<accession>A0A517QVR6</accession>
<dbReference type="KEGG" id="svp:Pan189_01020"/>
<dbReference type="SUPFAM" id="SSF54523">
    <property type="entry name" value="Pili subunits"/>
    <property type="match status" value="1"/>
</dbReference>
<feature type="domain" description="DUF1559" evidence="1">
    <location>
        <begin position="39"/>
        <end position="292"/>
    </location>
</feature>
<name>A0A517QVR6_9PLAN</name>
<dbReference type="Pfam" id="PF07963">
    <property type="entry name" value="N_methyl"/>
    <property type="match status" value="1"/>
</dbReference>
<dbReference type="EMBL" id="CP036268">
    <property type="protein sequence ID" value="QDT35749.1"/>
    <property type="molecule type" value="Genomic_DNA"/>
</dbReference>
<dbReference type="Pfam" id="PF07596">
    <property type="entry name" value="SBP_bac_10"/>
    <property type="match status" value="1"/>
</dbReference>
<organism evidence="2 3">
    <name type="scientific">Stratiformator vulcanicus</name>
    <dbReference type="NCBI Taxonomy" id="2527980"/>
    <lineage>
        <taxon>Bacteria</taxon>
        <taxon>Pseudomonadati</taxon>
        <taxon>Planctomycetota</taxon>
        <taxon>Planctomycetia</taxon>
        <taxon>Planctomycetales</taxon>
        <taxon>Planctomycetaceae</taxon>
        <taxon>Stratiformator</taxon>
    </lineage>
</organism>
<evidence type="ECO:0000259" key="1">
    <source>
        <dbReference type="Pfam" id="PF07596"/>
    </source>
</evidence>